<proteinExistence type="predicted"/>
<dbReference type="GO" id="GO:0016779">
    <property type="term" value="F:nucleotidyltransferase activity"/>
    <property type="evidence" value="ECO:0007669"/>
    <property type="project" value="UniProtKB-KW"/>
</dbReference>
<feature type="compositionally biased region" description="Low complexity" evidence="1">
    <location>
        <begin position="133"/>
        <end position="146"/>
    </location>
</feature>
<name>A0A6J4SAY7_9ACTN</name>
<feature type="non-terminal residue" evidence="2">
    <location>
        <position position="157"/>
    </location>
</feature>
<feature type="compositionally biased region" description="Low complexity" evidence="1">
    <location>
        <begin position="98"/>
        <end position="111"/>
    </location>
</feature>
<feature type="compositionally biased region" description="Basic and acidic residues" evidence="1">
    <location>
        <begin position="147"/>
        <end position="157"/>
    </location>
</feature>
<feature type="non-terminal residue" evidence="2">
    <location>
        <position position="1"/>
    </location>
</feature>
<evidence type="ECO:0000313" key="2">
    <source>
        <dbReference type="EMBL" id="CAA9490824.1"/>
    </source>
</evidence>
<feature type="region of interest" description="Disordered" evidence="1">
    <location>
        <begin position="1"/>
        <end position="157"/>
    </location>
</feature>
<protein>
    <submittedName>
        <fullName evidence="2">Predicted transcriptional regulator of sulfate adenylyltransferase, Rrf2 family</fullName>
    </submittedName>
</protein>
<keyword evidence="2" id="KW-0548">Nucleotidyltransferase</keyword>
<reference evidence="2" key="1">
    <citation type="submission" date="2020-02" db="EMBL/GenBank/DDBJ databases">
        <authorList>
            <person name="Meier V. D."/>
        </authorList>
    </citation>
    <scope>NUCLEOTIDE SEQUENCE</scope>
    <source>
        <strain evidence="2">AVDCRST_MAG13</strain>
    </source>
</reference>
<evidence type="ECO:0000256" key="1">
    <source>
        <dbReference type="SAM" id="MobiDB-lite"/>
    </source>
</evidence>
<gene>
    <name evidence="2" type="ORF">AVDCRST_MAG13-1737</name>
</gene>
<feature type="compositionally biased region" description="Pro residues" evidence="1">
    <location>
        <begin position="47"/>
        <end position="56"/>
    </location>
</feature>
<keyword evidence="2" id="KW-0808">Transferase</keyword>
<dbReference type="EMBL" id="CADCVO010000273">
    <property type="protein sequence ID" value="CAA9490824.1"/>
    <property type="molecule type" value="Genomic_DNA"/>
</dbReference>
<organism evidence="2">
    <name type="scientific">uncultured Solirubrobacteraceae bacterium</name>
    <dbReference type="NCBI Taxonomy" id="1162706"/>
    <lineage>
        <taxon>Bacteria</taxon>
        <taxon>Bacillati</taxon>
        <taxon>Actinomycetota</taxon>
        <taxon>Thermoleophilia</taxon>
        <taxon>Solirubrobacterales</taxon>
        <taxon>Solirubrobacteraceae</taxon>
        <taxon>environmental samples</taxon>
    </lineage>
</organism>
<feature type="compositionally biased region" description="Basic and acidic residues" evidence="1">
    <location>
        <begin position="23"/>
        <end position="46"/>
    </location>
</feature>
<accession>A0A6J4SAY7</accession>
<sequence>ADLRQGRLCRPGDGAARRVSGRRLHEGRGDRLGAGDPREVPREHPGRPAPRGPGPLPARGGGRLPPGPAGRGGHRGRRHPGGGGPAGLHPRPAPRGGPLPGRRGAAAAGLDRAAREPARRARGHDGGGHRPGRAAARGGRARAHAGGVDDARGRAPL</sequence>
<dbReference type="AlphaFoldDB" id="A0A6J4SAY7"/>
<feature type="compositionally biased region" description="Basic and acidic residues" evidence="1">
    <location>
        <begin position="112"/>
        <end position="128"/>
    </location>
</feature>